<evidence type="ECO:0000256" key="1">
    <source>
        <dbReference type="SAM" id="MobiDB-lite"/>
    </source>
</evidence>
<organism evidence="2 3">
    <name type="scientific">Mycolicibacterium gilvum</name>
    <dbReference type="NCBI Taxonomy" id="1804"/>
    <lineage>
        <taxon>Bacteria</taxon>
        <taxon>Bacillati</taxon>
        <taxon>Actinomycetota</taxon>
        <taxon>Actinomycetes</taxon>
        <taxon>Mycobacteriales</taxon>
        <taxon>Mycobacteriaceae</taxon>
        <taxon>Mycolicibacterium</taxon>
    </lineage>
</organism>
<dbReference type="AlphaFoldDB" id="A0A378SIN5"/>
<name>A0A378SIN5_9MYCO</name>
<dbReference type="EMBL" id="UGQM01000001">
    <property type="protein sequence ID" value="STZ41714.1"/>
    <property type="molecule type" value="Genomic_DNA"/>
</dbReference>
<evidence type="ECO:0000313" key="3">
    <source>
        <dbReference type="Proteomes" id="UP000254291"/>
    </source>
</evidence>
<evidence type="ECO:0008006" key="4">
    <source>
        <dbReference type="Google" id="ProtNLM"/>
    </source>
</evidence>
<feature type="region of interest" description="Disordered" evidence="1">
    <location>
        <begin position="83"/>
        <end position="129"/>
    </location>
</feature>
<proteinExistence type="predicted"/>
<sequence length="129" mass="14199">MTLKPCIDCGVPSASTRCSAHRGYDAAWTRLSQRARKLQRFCSDCGATENLQADHSPEAWARRAAGKRIRLKDIDVVCGPCNTTRGQARPDPLQHNHTRRSVSGGMPRAKAQARPPSREADYTPLGGMR</sequence>
<reference evidence="2 3" key="1">
    <citation type="submission" date="2018-06" db="EMBL/GenBank/DDBJ databases">
        <authorList>
            <consortium name="Pathogen Informatics"/>
            <person name="Doyle S."/>
        </authorList>
    </citation>
    <scope>NUCLEOTIDE SEQUENCE [LARGE SCALE GENOMIC DNA]</scope>
    <source>
        <strain evidence="2 3">NCTC10742</strain>
    </source>
</reference>
<gene>
    <name evidence="2" type="ORF">NCTC10742_00921</name>
</gene>
<evidence type="ECO:0000313" key="2">
    <source>
        <dbReference type="EMBL" id="STZ41714.1"/>
    </source>
</evidence>
<dbReference type="Proteomes" id="UP000254291">
    <property type="component" value="Unassembled WGS sequence"/>
</dbReference>
<protein>
    <recommendedName>
        <fullName evidence="4">HNH endonuclease</fullName>
    </recommendedName>
</protein>
<accession>A0A378SIN5</accession>